<dbReference type="PANTHER" id="PTHR30055:SF234">
    <property type="entry name" value="HTH-TYPE TRANSCRIPTIONAL REGULATOR BETI"/>
    <property type="match status" value="1"/>
</dbReference>
<feature type="DNA-binding region" description="H-T-H motif" evidence="4">
    <location>
        <begin position="22"/>
        <end position="41"/>
    </location>
</feature>
<keyword evidence="7" id="KW-1185">Reference proteome</keyword>
<dbReference type="Pfam" id="PF21306">
    <property type="entry name" value="TetR_C_40"/>
    <property type="match status" value="1"/>
</dbReference>
<evidence type="ECO:0000256" key="4">
    <source>
        <dbReference type="PROSITE-ProRule" id="PRU00335"/>
    </source>
</evidence>
<dbReference type="PANTHER" id="PTHR30055">
    <property type="entry name" value="HTH-TYPE TRANSCRIPTIONAL REGULATOR RUTR"/>
    <property type="match status" value="1"/>
</dbReference>
<dbReference type="SUPFAM" id="SSF46689">
    <property type="entry name" value="Homeodomain-like"/>
    <property type="match status" value="1"/>
</dbReference>
<evidence type="ECO:0000313" key="7">
    <source>
        <dbReference type="Proteomes" id="UP000177515"/>
    </source>
</evidence>
<dbReference type="EMBL" id="CP017755">
    <property type="protein sequence ID" value="AOZ10629.1"/>
    <property type="molecule type" value="Genomic_DNA"/>
</dbReference>
<evidence type="ECO:0000313" key="6">
    <source>
        <dbReference type="EMBL" id="AOZ10629.1"/>
    </source>
</evidence>
<dbReference type="PRINTS" id="PR00455">
    <property type="entry name" value="HTHTETR"/>
</dbReference>
<evidence type="ECO:0000259" key="5">
    <source>
        <dbReference type="PROSITE" id="PS50977"/>
    </source>
</evidence>
<sequence length="214" mass="22671">MRRRLIESAMIVFAQRGIGSSVIPEVIAAAGVSQGSFYNYFRTNDDLLAAVSDALSHDMVQMIDGVVGEVEDPALRVATAGRLYLHLVRTYPVVARFLSSTGFSLVGKQSAIYEHLPTDIKEGVKRGTFGEDAADVGLDLATGAVLIAVQRIANGRTARDYPERIVRAVLRALGAPASSAAKLVAAPLPKLVAAPESLLKTAQQRLAALAEADS</sequence>
<proteinExistence type="predicted"/>
<name>A0ABN4TVT6_9BURK</name>
<feature type="domain" description="HTH tetR-type" evidence="5">
    <location>
        <begin position="1"/>
        <end position="59"/>
    </location>
</feature>
<evidence type="ECO:0000256" key="3">
    <source>
        <dbReference type="ARBA" id="ARBA00023163"/>
    </source>
</evidence>
<dbReference type="InterPro" id="IPR009057">
    <property type="entry name" value="Homeodomain-like_sf"/>
</dbReference>
<dbReference type="Pfam" id="PF00440">
    <property type="entry name" value="TetR_N"/>
    <property type="match status" value="1"/>
</dbReference>
<gene>
    <name evidence="6" type="ORF">BKK80_34410</name>
</gene>
<evidence type="ECO:0000256" key="2">
    <source>
        <dbReference type="ARBA" id="ARBA00023125"/>
    </source>
</evidence>
<dbReference type="InterPro" id="IPR050109">
    <property type="entry name" value="HTH-type_TetR-like_transc_reg"/>
</dbReference>
<keyword evidence="3" id="KW-0804">Transcription</keyword>
<dbReference type="Proteomes" id="UP000177515">
    <property type="component" value="Chromosome 2"/>
</dbReference>
<evidence type="ECO:0000256" key="1">
    <source>
        <dbReference type="ARBA" id="ARBA00023015"/>
    </source>
</evidence>
<accession>A0ABN4TVT6</accession>
<reference evidence="6 7" key="1">
    <citation type="submission" date="2016-10" db="EMBL/GenBank/DDBJ databases">
        <title>Complete genome sequences of three Cupriavidus strains isolated from various Malaysian environments.</title>
        <authorList>
            <person name="Abdullah A.A.-A."/>
            <person name="Shafie N.A.H."/>
            <person name="Lau N.S."/>
        </authorList>
    </citation>
    <scope>NUCLEOTIDE SEQUENCE [LARGE SCALE GENOMIC DNA]</scope>
    <source>
        <strain evidence="6 7">USMAA1020</strain>
    </source>
</reference>
<dbReference type="Gene3D" id="1.10.357.10">
    <property type="entry name" value="Tetracycline Repressor, domain 2"/>
    <property type="match status" value="1"/>
</dbReference>
<dbReference type="PROSITE" id="PS50977">
    <property type="entry name" value="HTH_TETR_2"/>
    <property type="match status" value="1"/>
</dbReference>
<organism evidence="6 7">
    <name type="scientific">Cupriavidus malaysiensis</name>
    <dbReference type="NCBI Taxonomy" id="367825"/>
    <lineage>
        <taxon>Bacteria</taxon>
        <taxon>Pseudomonadati</taxon>
        <taxon>Pseudomonadota</taxon>
        <taxon>Betaproteobacteria</taxon>
        <taxon>Burkholderiales</taxon>
        <taxon>Burkholderiaceae</taxon>
        <taxon>Cupriavidus</taxon>
    </lineage>
</organism>
<keyword evidence="2 4" id="KW-0238">DNA-binding</keyword>
<keyword evidence="1" id="KW-0805">Transcription regulation</keyword>
<dbReference type="InterPro" id="IPR049513">
    <property type="entry name" value="TetR_C_40"/>
</dbReference>
<dbReference type="InterPro" id="IPR001647">
    <property type="entry name" value="HTH_TetR"/>
</dbReference>
<protein>
    <submittedName>
        <fullName evidence="6">TetR family transcriptional regulator</fullName>
    </submittedName>
</protein>